<protein>
    <submittedName>
        <fullName evidence="3">Syncytin-2-like</fullName>
    </submittedName>
</protein>
<evidence type="ECO:0000313" key="3">
    <source>
        <dbReference type="EMBL" id="KAK6469000.1"/>
    </source>
</evidence>
<dbReference type="Pfam" id="PF00429">
    <property type="entry name" value="TLV_coat"/>
    <property type="match status" value="1"/>
</dbReference>
<evidence type="ECO:0000256" key="1">
    <source>
        <dbReference type="SAM" id="MobiDB-lite"/>
    </source>
</evidence>
<keyword evidence="2" id="KW-0472">Membrane</keyword>
<dbReference type="PANTHER" id="PTHR10424">
    <property type="entry name" value="VIRAL ENVELOPE PROTEIN"/>
    <property type="match status" value="1"/>
</dbReference>
<dbReference type="SUPFAM" id="SSF58069">
    <property type="entry name" value="Virus ectodomain"/>
    <property type="match status" value="1"/>
</dbReference>
<feature type="region of interest" description="Disordered" evidence="1">
    <location>
        <begin position="236"/>
        <end position="258"/>
    </location>
</feature>
<dbReference type="EMBL" id="JAHFZB010000041">
    <property type="protein sequence ID" value="KAK6469000.1"/>
    <property type="molecule type" value="Genomic_DNA"/>
</dbReference>
<gene>
    <name evidence="3" type="ORF">HHUSO_G32898</name>
</gene>
<evidence type="ECO:0000313" key="4">
    <source>
        <dbReference type="Proteomes" id="UP001369086"/>
    </source>
</evidence>
<dbReference type="Gene3D" id="1.10.287.210">
    <property type="match status" value="1"/>
</dbReference>
<keyword evidence="4" id="KW-1185">Reference proteome</keyword>
<sequence>MDVYWLCGVNVWAMLPPGWQGCCTLVRLNMSLIIIPTTQHAKTRRKRALGDPNNVPLEHRRSTAWDKFWRGVLPAYGAMEAAHDLDRIGYHLESFCNATLLGFSTLTAEVKEIRLMVLQNRAALDYLLAAEGGVCAVVGEHCCTYIPDISENMTDVANQLNRLRSAIMEEEHGKEGWEPFAWVKTLLGTWGSTLFHWVIYGLVVLLVLVLVLACVKKLCTKMVNSALTMPLLTTGKDSDKEEEEEGIPLGEIESDVMK</sequence>
<organism evidence="3 4">
    <name type="scientific">Huso huso</name>
    <name type="common">Beluga</name>
    <name type="synonym">Acipenser huso</name>
    <dbReference type="NCBI Taxonomy" id="61971"/>
    <lineage>
        <taxon>Eukaryota</taxon>
        <taxon>Metazoa</taxon>
        <taxon>Chordata</taxon>
        <taxon>Craniata</taxon>
        <taxon>Vertebrata</taxon>
        <taxon>Euteleostomi</taxon>
        <taxon>Actinopterygii</taxon>
        <taxon>Chondrostei</taxon>
        <taxon>Acipenseriformes</taxon>
        <taxon>Acipenseridae</taxon>
        <taxon>Huso</taxon>
    </lineage>
</organism>
<accession>A0ABR0Y9U2</accession>
<keyword evidence="2" id="KW-0812">Transmembrane</keyword>
<dbReference type="InterPro" id="IPR018154">
    <property type="entry name" value="TLV/ENV_coat_polyprotein"/>
</dbReference>
<reference evidence="3 4" key="1">
    <citation type="submission" date="2021-05" db="EMBL/GenBank/DDBJ databases">
        <authorList>
            <person name="Zahm M."/>
            <person name="Klopp C."/>
            <person name="Cabau C."/>
            <person name="Kuhl H."/>
            <person name="Suciu R."/>
            <person name="Ciorpac M."/>
            <person name="Holostenco D."/>
            <person name="Gessner J."/>
            <person name="Wuertz S."/>
            <person name="Hohne C."/>
            <person name="Stock M."/>
            <person name="Gislard M."/>
            <person name="Lluch J."/>
            <person name="Milhes M."/>
            <person name="Lampietro C."/>
            <person name="Lopez Roques C."/>
            <person name="Donnadieu C."/>
            <person name="Du K."/>
            <person name="Schartl M."/>
            <person name="Guiguen Y."/>
        </authorList>
    </citation>
    <scope>NUCLEOTIDE SEQUENCE [LARGE SCALE GENOMIC DNA]</scope>
    <source>
        <strain evidence="3">Hh-F2</strain>
        <tissue evidence="3">Blood</tissue>
    </source>
</reference>
<feature type="transmembrane region" description="Helical" evidence="2">
    <location>
        <begin position="194"/>
        <end position="215"/>
    </location>
</feature>
<dbReference type="Proteomes" id="UP001369086">
    <property type="component" value="Unassembled WGS sequence"/>
</dbReference>
<proteinExistence type="predicted"/>
<name>A0ABR0Y9U2_HUSHU</name>
<keyword evidence="2" id="KW-1133">Transmembrane helix</keyword>
<comment type="caution">
    <text evidence="3">The sequence shown here is derived from an EMBL/GenBank/DDBJ whole genome shotgun (WGS) entry which is preliminary data.</text>
</comment>
<evidence type="ECO:0000256" key="2">
    <source>
        <dbReference type="SAM" id="Phobius"/>
    </source>
</evidence>